<organism evidence="7 8">
    <name type="scientific">Waterburya agarophytonicola KI4</name>
    <dbReference type="NCBI Taxonomy" id="2874699"/>
    <lineage>
        <taxon>Bacteria</taxon>
        <taxon>Bacillati</taxon>
        <taxon>Cyanobacteriota</taxon>
        <taxon>Cyanophyceae</taxon>
        <taxon>Pleurocapsales</taxon>
        <taxon>Hyellaceae</taxon>
        <taxon>Waterburya</taxon>
        <taxon>Waterburya agarophytonicola</taxon>
    </lineage>
</organism>
<reference evidence="7" key="1">
    <citation type="journal article" date="2021" name="Antonie Van Leeuwenhoek">
        <title>Draft genome and description of Waterburya agarophytonicola gen. nov. sp. nov. (Pleurocapsales, Cyanobacteria): a seaweed symbiont.</title>
        <authorList>
            <person name="Bonthond G."/>
            <person name="Shalygin S."/>
            <person name="Bayer T."/>
            <person name="Weinberger F."/>
        </authorList>
    </citation>
    <scope>NUCLEOTIDE SEQUENCE</scope>
    <source>
        <strain evidence="7">KI4</strain>
    </source>
</reference>
<dbReference type="AlphaFoldDB" id="A0A964FH89"/>
<evidence type="ECO:0000256" key="4">
    <source>
        <dbReference type="ARBA" id="ARBA00023136"/>
    </source>
</evidence>
<dbReference type="Pfam" id="PF06271">
    <property type="entry name" value="RDD"/>
    <property type="match status" value="1"/>
</dbReference>
<keyword evidence="2 5" id="KW-0812">Transmembrane</keyword>
<evidence type="ECO:0000256" key="5">
    <source>
        <dbReference type="SAM" id="Phobius"/>
    </source>
</evidence>
<dbReference type="InterPro" id="IPR010432">
    <property type="entry name" value="RDD"/>
</dbReference>
<comment type="subcellular location">
    <subcellularLocation>
        <location evidence="1">Membrane</location>
        <topology evidence="1">Multi-pass membrane protein</topology>
    </subcellularLocation>
</comment>
<protein>
    <submittedName>
        <fullName evidence="7">RDD family protein</fullName>
    </submittedName>
</protein>
<evidence type="ECO:0000256" key="1">
    <source>
        <dbReference type="ARBA" id="ARBA00004141"/>
    </source>
</evidence>
<proteinExistence type="predicted"/>
<feature type="domain" description="RDD" evidence="6">
    <location>
        <begin position="23"/>
        <end position="152"/>
    </location>
</feature>
<dbReference type="Proteomes" id="UP000729733">
    <property type="component" value="Unassembled WGS sequence"/>
</dbReference>
<evidence type="ECO:0000256" key="2">
    <source>
        <dbReference type="ARBA" id="ARBA00022692"/>
    </source>
</evidence>
<evidence type="ECO:0000256" key="3">
    <source>
        <dbReference type="ARBA" id="ARBA00022989"/>
    </source>
</evidence>
<evidence type="ECO:0000259" key="6">
    <source>
        <dbReference type="Pfam" id="PF06271"/>
    </source>
</evidence>
<gene>
    <name evidence="7" type="ORF">I4641_18265</name>
</gene>
<evidence type="ECO:0000313" key="8">
    <source>
        <dbReference type="Proteomes" id="UP000729733"/>
    </source>
</evidence>
<comment type="caution">
    <text evidence="7">The sequence shown here is derived from an EMBL/GenBank/DDBJ whole genome shotgun (WGS) entry which is preliminary data.</text>
</comment>
<keyword evidence="3 5" id="KW-1133">Transmembrane helix</keyword>
<accession>A0A964FH89</accession>
<dbReference type="RefSeq" id="WP_229642019.1">
    <property type="nucleotide sequence ID" value="NZ_JADWDC010000059.1"/>
</dbReference>
<dbReference type="EMBL" id="JADWDC010000059">
    <property type="protein sequence ID" value="MCC0178916.1"/>
    <property type="molecule type" value="Genomic_DNA"/>
</dbReference>
<keyword evidence="8" id="KW-1185">Reference proteome</keyword>
<feature type="transmembrane region" description="Helical" evidence="5">
    <location>
        <begin position="35"/>
        <end position="60"/>
    </location>
</feature>
<evidence type="ECO:0000313" key="7">
    <source>
        <dbReference type="EMBL" id="MCC0178916.1"/>
    </source>
</evidence>
<dbReference type="GO" id="GO:0016020">
    <property type="term" value="C:membrane"/>
    <property type="evidence" value="ECO:0007669"/>
    <property type="project" value="UniProtKB-SubCell"/>
</dbReference>
<name>A0A964FH89_9CYAN</name>
<sequence length="182" mass="20972">MYDDDYRLSPANYRKYPKVPLDRRGWAFIVDFLSVWFISSFFATNLIVQWLVFLPCWWILRVLIVEKNQGQSLGNWLFDIKIIDPRYNRLPDLLSLGKRELMVGIGSALAIAGLQNFSSGLSMLLLLSPLAIDCSLALIDEETNLAGHDRIAQTFTIQTKRGFSLDLRLKKIFGQIQRSMRK</sequence>
<keyword evidence="4 5" id="KW-0472">Membrane</keyword>